<reference evidence="2" key="1">
    <citation type="submission" date="2017-08" db="EMBL/GenBank/DDBJ databases">
        <title>A dynamic microbial community with high functional redundancy inhabits the cold, oxic subseafloor aquifer.</title>
        <authorList>
            <person name="Tully B.J."/>
            <person name="Wheat C.G."/>
            <person name="Glazer B.T."/>
            <person name="Huber J.A."/>
        </authorList>
    </citation>
    <scope>NUCLEOTIDE SEQUENCE [LARGE SCALE GENOMIC DNA]</scope>
</reference>
<dbReference type="AlphaFoldDB" id="A0A2A5C6B0"/>
<dbReference type="Proteomes" id="UP000228987">
    <property type="component" value="Unassembled WGS sequence"/>
</dbReference>
<proteinExistence type="predicted"/>
<accession>A0A2A5C6B0</accession>
<protein>
    <submittedName>
        <fullName evidence="1">Uncharacterized protein</fullName>
    </submittedName>
</protein>
<organism evidence="1 2">
    <name type="scientific">SAR86 cluster bacterium</name>
    <dbReference type="NCBI Taxonomy" id="2030880"/>
    <lineage>
        <taxon>Bacteria</taxon>
        <taxon>Pseudomonadati</taxon>
        <taxon>Pseudomonadota</taxon>
        <taxon>Gammaproteobacteria</taxon>
        <taxon>SAR86 cluster</taxon>
    </lineage>
</organism>
<comment type="caution">
    <text evidence="1">The sequence shown here is derived from an EMBL/GenBank/DDBJ whole genome shotgun (WGS) entry which is preliminary data.</text>
</comment>
<name>A0A2A5C6B0_9GAMM</name>
<sequence>MSHFCQFCDKEMVLAQSIVYVRDYITCGAAKCAKKAKKVSIEIYKEQNSIMGQVDLLVFRSKNPEDEDSWGLVEPKDQPAFLKNSSIVDTMLLECVLGRRKNDDYFYLIRKKSEVQDELDKALAEQNKTETKEPQ</sequence>
<evidence type="ECO:0000313" key="1">
    <source>
        <dbReference type="EMBL" id="PCJ39135.1"/>
    </source>
</evidence>
<evidence type="ECO:0000313" key="2">
    <source>
        <dbReference type="Proteomes" id="UP000228987"/>
    </source>
</evidence>
<gene>
    <name evidence="1" type="ORF">COA71_14560</name>
</gene>
<dbReference type="EMBL" id="NVWI01000018">
    <property type="protein sequence ID" value="PCJ39135.1"/>
    <property type="molecule type" value="Genomic_DNA"/>
</dbReference>